<dbReference type="AlphaFoldDB" id="A0A7R9FJL1"/>
<gene>
    <name evidence="1" type="ORF">TTEB3V08_LOCUS2784</name>
</gene>
<sequence>MVVGVIDQVAVKTIGYRRGFSCPETQQGGYQTVPSAVDRVDCRGQVKSVGTLRKDGYKVAANDCLALNQFTEDRDEIHTLIIVMHMRLRVEEGVGSGNCIKVAKQGAGNHCHLVLIKKKIYSGLQFTHTTPDFAPREE</sequence>
<proteinExistence type="predicted"/>
<protein>
    <submittedName>
        <fullName evidence="1">Uncharacterized protein</fullName>
    </submittedName>
</protein>
<evidence type="ECO:0000313" key="1">
    <source>
        <dbReference type="EMBL" id="CAD7454687.1"/>
    </source>
</evidence>
<accession>A0A7R9FJL1</accession>
<name>A0A7R9FJL1_9NEOP</name>
<organism evidence="1">
    <name type="scientific">Timema tahoe</name>
    <dbReference type="NCBI Taxonomy" id="61484"/>
    <lineage>
        <taxon>Eukaryota</taxon>
        <taxon>Metazoa</taxon>
        <taxon>Ecdysozoa</taxon>
        <taxon>Arthropoda</taxon>
        <taxon>Hexapoda</taxon>
        <taxon>Insecta</taxon>
        <taxon>Pterygota</taxon>
        <taxon>Neoptera</taxon>
        <taxon>Polyneoptera</taxon>
        <taxon>Phasmatodea</taxon>
        <taxon>Timematodea</taxon>
        <taxon>Timematoidea</taxon>
        <taxon>Timematidae</taxon>
        <taxon>Timema</taxon>
    </lineage>
</organism>
<reference evidence="1" key="1">
    <citation type="submission" date="2020-11" db="EMBL/GenBank/DDBJ databases">
        <authorList>
            <person name="Tran Van P."/>
        </authorList>
    </citation>
    <scope>NUCLEOTIDE SEQUENCE</scope>
</reference>
<dbReference type="EMBL" id="OE000677">
    <property type="protein sequence ID" value="CAD7454687.1"/>
    <property type="molecule type" value="Genomic_DNA"/>
</dbReference>